<organism evidence="1 2">
    <name type="scientific">Anisodus acutangulus</name>
    <dbReference type="NCBI Taxonomy" id="402998"/>
    <lineage>
        <taxon>Eukaryota</taxon>
        <taxon>Viridiplantae</taxon>
        <taxon>Streptophyta</taxon>
        <taxon>Embryophyta</taxon>
        <taxon>Tracheophyta</taxon>
        <taxon>Spermatophyta</taxon>
        <taxon>Magnoliopsida</taxon>
        <taxon>eudicotyledons</taxon>
        <taxon>Gunneridae</taxon>
        <taxon>Pentapetalae</taxon>
        <taxon>asterids</taxon>
        <taxon>lamiids</taxon>
        <taxon>Solanales</taxon>
        <taxon>Solanaceae</taxon>
        <taxon>Solanoideae</taxon>
        <taxon>Hyoscyameae</taxon>
        <taxon>Anisodus</taxon>
    </lineage>
</organism>
<comment type="caution">
    <text evidence="1">The sequence shown here is derived from an EMBL/GenBank/DDBJ whole genome shotgun (WGS) entry which is preliminary data.</text>
</comment>
<dbReference type="Proteomes" id="UP001152561">
    <property type="component" value="Unassembled WGS sequence"/>
</dbReference>
<proteinExistence type="predicted"/>
<keyword evidence="2" id="KW-1185">Reference proteome</keyword>
<reference evidence="2" key="1">
    <citation type="journal article" date="2023" name="Proc. Natl. Acad. Sci. U.S.A.">
        <title>Genomic and structural basis for evolution of tropane alkaloid biosynthesis.</title>
        <authorList>
            <person name="Wanga Y.-J."/>
            <person name="Taina T."/>
            <person name="Yua J.-Y."/>
            <person name="Lia J."/>
            <person name="Xua B."/>
            <person name="Chenc J."/>
            <person name="D'Auriad J.C."/>
            <person name="Huanga J.-P."/>
            <person name="Huanga S.-X."/>
        </authorList>
    </citation>
    <scope>NUCLEOTIDE SEQUENCE [LARGE SCALE GENOMIC DNA]</scope>
    <source>
        <strain evidence="2">cv. KIB-2019</strain>
    </source>
</reference>
<dbReference type="PANTHER" id="PTHR37710">
    <property type="entry name" value="TRANSMEMBRANE PROTEIN"/>
    <property type="match status" value="1"/>
</dbReference>
<gene>
    <name evidence="1" type="ORF">K7X08_031576</name>
</gene>
<evidence type="ECO:0000313" key="1">
    <source>
        <dbReference type="EMBL" id="KAJ8563124.1"/>
    </source>
</evidence>
<name>A0A9Q1MMJ0_9SOLA</name>
<dbReference type="EMBL" id="JAJAGQ010000005">
    <property type="protein sequence ID" value="KAJ8563124.1"/>
    <property type="molecule type" value="Genomic_DNA"/>
</dbReference>
<dbReference type="AlphaFoldDB" id="A0A9Q1MMJ0"/>
<sequence>MPRRRPLYTCVASIFAIIDIACRKAGDLNGPIGSIINKIAIGVSYIMPILYTMQFQWLSALSFVDNCLLTSEIVIEKLFPPSSRLFDKIDEVAYVAESLPEKFDDTIEKLPMIIHQVPLLDWALVHLIAWLNFWISCLTRWGSKNSREKDITIDVDHNDQYLEQESIIKADKPFNEKSECGVNEKKVVGSEIQAVEEAISPASSSTYDPFEDAVSSPIFCSREDASKAIGIGMTNKADHVDKCSYKEMLEKGSEEQKEENMTIV</sequence>
<dbReference type="OrthoDB" id="1939616at2759"/>
<accession>A0A9Q1MMJ0</accession>
<dbReference type="PANTHER" id="PTHR37710:SF1">
    <property type="entry name" value="TRANSMEMBRANE PROTEIN"/>
    <property type="match status" value="1"/>
</dbReference>
<evidence type="ECO:0000313" key="2">
    <source>
        <dbReference type="Proteomes" id="UP001152561"/>
    </source>
</evidence>
<protein>
    <submittedName>
        <fullName evidence="1">Uncharacterized protein</fullName>
    </submittedName>
</protein>